<feature type="compositionally biased region" description="Polar residues" evidence="6">
    <location>
        <begin position="309"/>
        <end position="318"/>
    </location>
</feature>
<name>A0A9P5SE16_9FUNG</name>
<comment type="similarity">
    <text evidence="5">Belongs to the class VI-like SAM-binding methyltransferase superfamily. Isoprenylcysteine carboxyl methyltransferase family.</text>
</comment>
<evidence type="ECO:0000256" key="6">
    <source>
        <dbReference type="SAM" id="MobiDB-lite"/>
    </source>
</evidence>
<keyword evidence="5" id="KW-0256">Endoplasmic reticulum</keyword>
<evidence type="ECO:0000313" key="8">
    <source>
        <dbReference type="EMBL" id="KAF9326654.1"/>
    </source>
</evidence>
<dbReference type="EMBL" id="JAAAUY010000751">
    <property type="protein sequence ID" value="KAF9326654.1"/>
    <property type="molecule type" value="Genomic_DNA"/>
</dbReference>
<feature type="region of interest" description="Disordered" evidence="6">
    <location>
        <begin position="241"/>
        <end position="372"/>
    </location>
</feature>
<feature type="domain" description="Transcription activator GCR1-like" evidence="7">
    <location>
        <begin position="144"/>
        <end position="218"/>
    </location>
</feature>
<evidence type="ECO:0000313" key="9">
    <source>
        <dbReference type="Proteomes" id="UP000696485"/>
    </source>
</evidence>
<keyword evidence="4 5" id="KW-0472">Membrane</keyword>
<comment type="caution">
    <text evidence="5">Lacks conserved residue(s) required for the propagation of feature annotation.</text>
</comment>
<feature type="compositionally biased region" description="Basic and acidic residues" evidence="6">
    <location>
        <begin position="333"/>
        <end position="360"/>
    </location>
</feature>
<dbReference type="AlphaFoldDB" id="A0A9P5SE16"/>
<comment type="caution">
    <text evidence="8">The sequence shown here is derived from an EMBL/GenBank/DDBJ whole genome shotgun (WGS) entry which is preliminary data.</text>
</comment>
<dbReference type="GO" id="GO:0032259">
    <property type="term" value="P:methylation"/>
    <property type="evidence" value="ECO:0007669"/>
    <property type="project" value="UniProtKB-KW"/>
</dbReference>
<proteinExistence type="inferred from homology"/>
<keyword evidence="5" id="KW-0808">Transferase</keyword>
<feature type="transmembrane region" description="Helical" evidence="5">
    <location>
        <begin position="16"/>
        <end position="36"/>
    </location>
</feature>
<keyword evidence="5" id="KW-0949">S-adenosyl-L-methionine</keyword>
<evidence type="ECO:0000256" key="3">
    <source>
        <dbReference type="ARBA" id="ARBA00022989"/>
    </source>
</evidence>
<dbReference type="Pfam" id="PF04140">
    <property type="entry name" value="ICMT"/>
    <property type="match status" value="1"/>
</dbReference>
<protein>
    <recommendedName>
        <fullName evidence="5">Protein-S-isoprenylcysteine O-methyltransferase</fullName>
        <ecNumber evidence="5">2.1.1.100</ecNumber>
    </recommendedName>
</protein>
<evidence type="ECO:0000256" key="2">
    <source>
        <dbReference type="ARBA" id="ARBA00022692"/>
    </source>
</evidence>
<keyword evidence="3 5" id="KW-1133">Transmembrane helix</keyword>
<keyword evidence="5" id="KW-0489">Methyltransferase</keyword>
<accession>A0A9P5SE16</accession>
<dbReference type="InterPro" id="IPR007269">
    <property type="entry name" value="ICMT_MeTrfase"/>
</dbReference>
<reference evidence="8" key="1">
    <citation type="journal article" date="2020" name="Fungal Divers.">
        <title>Resolving the Mortierellaceae phylogeny through synthesis of multi-gene phylogenetics and phylogenomics.</title>
        <authorList>
            <person name="Vandepol N."/>
            <person name="Liber J."/>
            <person name="Desiro A."/>
            <person name="Na H."/>
            <person name="Kennedy M."/>
            <person name="Barry K."/>
            <person name="Grigoriev I.V."/>
            <person name="Miller A.N."/>
            <person name="O'Donnell K."/>
            <person name="Stajich J.E."/>
            <person name="Bonito G."/>
        </authorList>
    </citation>
    <scope>NUCLEOTIDE SEQUENCE</scope>
    <source>
        <strain evidence="8">NVP1</strain>
    </source>
</reference>
<comment type="catalytic activity">
    <reaction evidence="5">
        <text>[protein]-C-terminal S-[(2E,6E)-farnesyl]-L-cysteine + S-adenosyl-L-methionine = [protein]-C-terminal S-[(2E,6E)-farnesyl]-L-cysteine methyl ester + S-adenosyl-L-homocysteine</text>
        <dbReference type="Rhea" id="RHEA:21672"/>
        <dbReference type="Rhea" id="RHEA-COMP:12125"/>
        <dbReference type="Rhea" id="RHEA-COMP:12126"/>
        <dbReference type="ChEBI" id="CHEBI:57856"/>
        <dbReference type="ChEBI" id="CHEBI:59789"/>
        <dbReference type="ChEBI" id="CHEBI:90510"/>
        <dbReference type="ChEBI" id="CHEBI:90511"/>
        <dbReference type="EC" id="2.1.1.100"/>
    </reaction>
</comment>
<evidence type="ECO:0000256" key="1">
    <source>
        <dbReference type="ARBA" id="ARBA00004141"/>
    </source>
</evidence>
<dbReference type="Pfam" id="PF12550">
    <property type="entry name" value="GCR1_C"/>
    <property type="match status" value="1"/>
</dbReference>
<keyword evidence="2 5" id="KW-0812">Transmembrane</keyword>
<feature type="compositionally biased region" description="Acidic residues" evidence="6">
    <location>
        <begin position="268"/>
        <end position="290"/>
    </location>
</feature>
<evidence type="ECO:0000259" key="7">
    <source>
        <dbReference type="Pfam" id="PF12550"/>
    </source>
</evidence>
<dbReference type="GO" id="GO:0005789">
    <property type="term" value="C:endoplasmic reticulum membrane"/>
    <property type="evidence" value="ECO:0007669"/>
    <property type="project" value="UniProtKB-SubCell"/>
</dbReference>
<dbReference type="GO" id="GO:0004671">
    <property type="term" value="F:protein C-terminal S-isoprenylcysteine carboxyl O-methyltransferase activity"/>
    <property type="evidence" value="ECO:0007669"/>
    <property type="project" value="UniProtKB-EC"/>
</dbReference>
<organism evidence="8 9">
    <name type="scientific">Podila minutissima</name>
    <dbReference type="NCBI Taxonomy" id="64525"/>
    <lineage>
        <taxon>Eukaryota</taxon>
        <taxon>Fungi</taxon>
        <taxon>Fungi incertae sedis</taxon>
        <taxon>Mucoromycota</taxon>
        <taxon>Mortierellomycotina</taxon>
        <taxon>Mortierellomycetes</taxon>
        <taxon>Mortierellales</taxon>
        <taxon>Mortierellaceae</taxon>
        <taxon>Podila</taxon>
    </lineage>
</organism>
<evidence type="ECO:0000256" key="4">
    <source>
        <dbReference type="ARBA" id="ARBA00023136"/>
    </source>
</evidence>
<dbReference type="EC" id="2.1.1.100" evidence="5"/>
<gene>
    <name evidence="8" type="ORF">BG006_009939</name>
</gene>
<comment type="subcellular location">
    <subcellularLocation>
        <location evidence="5">Endoplasmic reticulum membrane</location>
        <topology evidence="5">Multi-pass membrane protein</topology>
    </subcellularLocation>
    <subcellularLocation>
        <location evidence="1">Membrane</location>
        <topology evidence="1">Multi-pass membrane protein</topology>
    </subcellularLocation>
</comment>
<dbReference type="Proteomes" id="UP000696485">
    <property type="component" value="Unassembled WGS sequence"/>
</dbReference>
<dbReference type="Gene3D" id="1.20.120.1630">
    <property type="match status" value="1"/>
</dbReference>
<evidence type="ECO:0000256" key="5">
    <source>
        <dbReference type="RuleBase" id="RU362022"/>
    </source>
</evidence>
<dbReference type="InterPro" id="IPR022210">
    <property type="entry name" value="TF_GCR1-like"/>
</dbReference>
<feature type="transmembrane region" description="Helical" evidence="5">
    <location>
        <begin position="42"/>
        <end position="65"/>
    </location>
</feature>
<keyword evidence="9" id="KW-1185">Reference proteome</keyword>
<sequence>MIVPGHWLIKTGPYRYLVHPSYIGVLLCMMAFQGALFDQHWVWIQALVPFVDLPWWSGAVLYSWFLSRIFTTRARNEDALMAAHFGEEWDEYVKERWRFPTSSRRPIPPGRPSAPFPYLASQFEIPPRGIPVYKPLSTTTISQYSLKNTATTIRALLLEWIAGLSDCLSIQELNRDLGTLWRVRGERNLYNSRATIVREFKRLVEEGSMMEEEAVSSLQVQLGKNAFLTLSKRIGQENKALGRYQEESMTPRAVAARNRSQRRKGGVEEEGGEEEEEEEEVEVEEEEEVQVDIFDGPEQHEDYSPFRGTRTSTMGSTQEQHEDEFAVVDDESDRWREVKEEEPVVEPRSRNTKESGDGRSKSKKRRRLDSSRVKKVAFDGMVKVDESYSRVKLEIEDSP</sequence>